<dbReference type="PANTHER" id="PTHR42085">
    <property type="entry name" value="F-BOX DOMAIN-CONTAINING PROTEIN"/>
    <property type="match status" value="1"/>
</dbReference>
<evidence type="ECO:0000259" key="2">
    <source>
        <dbReference type="Pfam" id="PF20150"/>
    </source>
</evidence>
<name>A0ABR3U6J9_9PLEO</name>
<dbReference type="GeneID" id="96090008"/>
<keyword evidence="4" id="KW-1185">Reference proteome</keyword>
<feature type="region of interest" description="Disordered" evidence="1">
    <location>
        <begin position="153"/>
        <end position="190"/>
    </location>
</feature>
<accession>A0ABR3U6J9</accession>
<organism evidence="3 4">
    <name type="scientific">Alternaria dauci</name>
    <dbReference type="NCBI Taxonomy" id="48095"/>
    <lineage>
        <taxon>Eukaryota</taxon>
        <taxon>Fungi</taxon>
        <taxon>Dikarya</taxon>
        <taxon>Ascomycota</taxon>
        <taxon>Pezizomycotina</taxon>
        <taxon>Dothideomycetes</taxon>
        <taxon>Pleosporomycetidae</taxon>
        <taxon>Pleosporales</taxon>
        <taxon>Pleosporineae</taxon>
        <taxon>Pleosporaceae</taxon>
        <taxon>Alternaria</taxon>
        <taxon>Alternaria sect. Porri</taxon>
    </lineage>
</organism>
<dbReference type="InterPro" id="IPR038883">
    <property type="entry name" value="AN11006-like"/>
</dbReference>
<sequence>MATGSPKRVRMQLIGNAQQRSGTEKIDTSLAASARLLLSMMVPLKKYCPCPDPVTFPDGTQYCYKCNTTSDETEQMSAITAAPTTSGTSPALSMLDSRRLAPFRASRDQAQLSHDSPRRIFFDREHAKSNDPSTAIPDWSTLYEENYMDLVDSSEDTDQDTDTDAQPPAPSPEVDASTSETKEHEINPPKMVSNAKFRKFMDLARELRERIYAFALDTGRPIKPHLCDYPAYGAIHFHDDNQDGHFAISNLLGITRVNKETRNEALPIFYSANTFEVGPDTSTYFDRLAYLGRFEMIRNVQVSIGMRKESTSPGLLRRMNQYIKEADVFEKRLTEPVGRRLWSLKHHPQYTYGGIPELNTLIVLMKLTSPLVDKGKGKSKADTTAHSKLVVPVPSASAFASFDRLKWFPAVMYDLGIHIHYVENTPFSSVPGSTVDITWRQRFQKKDFSDIPEYVDPVDSTGQTAAYKRALELDPALETKCRPRGWAYLRTTCAGGISKWFDIATEGGGISYRL</sequence>
<proteinExistence type="predicted"/>
<feature type="domain" description="2EXR" evidence="2">
    <location>
        <begin position="197"/>
        <end position="286"/>
    </location>
</feature>
<gene>
    <name evidence="3" type="ORF">ACET3X_009686</name>
</gene>
<evidence type="ECO:0000313" key="4">
    <source>
        <dbReference type="Proteomes" id="UP001578633"/>
    </source>
</evidence>
<evidence type="ECO:0000313" key="3">
    <source>
        <dbReference type="EMBL" id="KAL1791935.1"/>
    </source>
</evidence>
<dbReference type="EMBL" id="JBHGVX010000010">
    <property type="protein sequence ID" value="KAL1791935.1"/>
    <property type="molecule type" value="Genomic_DNA"/>
</dbReference>
<protein>
    <recommendedName>
        <fullName evidence="2">2EXR domain-containing protein</fullName>
    </recommendedName>
</protein>
<evidence type="ECO:0000256" key="1">
    <source>
        <dbReference type="SAM" id="MobiDB-lite"/>
    </source>
</evidence>
<dbReference type="Pfam" id="PF20150">
    <property type="entry name" value="2EXR"/>
    <property type="match status" value="1"/>
</dbReference>
<dbReference type="PANTHER" id="PTHR42085:SF1">
    <property type="entry name" value="F-BOX DOMAIN-CONTAINING PROTEIN"/>
    <property type="match status" value="1"/>
</dbReference>
<feature type="compositionally biased region" description="Acidic residues" evidence="1">
    <location>
        <begin position="153"/>
        <end position="163"/>
    </location>
</feature>
<dbReference type="RefSeq" id="XP_069302519.1">
    <property type="nucleotide sequence ID" value="XM_069455828.1"/>
</dbReference>
<dbReference type="InterPro" id="IPR045518">
    <property type="entry name" value="2EXR"/>
</dbReference>
<dbReference type="Proteomes" id="UP001578633">
    <property type="component" value="Chromosome 10"/>
</dbReference>
<comment type="caution">
    <text evidence="3">The sequence shown here is derived from an EMBL/GenBank/DDBJ whole genome shotgun (WGS) entry which is preliminary data.</text>
</comment>
<reference evidence="3 4" key="1">
    <citation type="submission" date="2024-09" db="EMBL/GenBank/DDBJ databases">
        <title>T2T genomes of carrot and Alternaria dauci and their utility for understanding host-pathogen interaction during carrot leaf blight disease.</title>
        <authorList>
            <person name="Liu W."/>
            <person name="Xu S."/>
            <person name="Ou C."/>
            <person name="Liu X."/>
            <person name="Zhuang F."/>
            <person name="Deng X.W."/>
        </authorList>
    </citation>
    <scope>NUCLEOTIDE SEQUENCE [LARGE SCALE GENOMIC DNA]</scope>
    <source>
        <strain evidence="3 4">A2016</strain>
    </source>
</reference>